<evidence type="ECO:0000259" key="1">
    <source>
        <dbReference type="PROSITE" id="PS50181"/>
    </source>
</evidence>
<organism evidence="2 3">
    <name type="scientific">Pisum sativum</name>
    <name type="common">Garden pea</name>
    <name type="synonym">Lathyrus oleraceus</name>
    <dbReference type="NCBI Taxonomy" id="3888"/>
    <lineage>
        <taxon>Eukaryota</taxon>
        <taxon>Viridiplantae</taxon>
        <taxon>Streptophyta</taxon>
        <taxon>Embryophyta</taxon>
        <taxon>Tracheophyta</taxon>
        <taxon>Spermatophyta</taxon>
        <taxon>Magnoliopsida</taxon>
        <taxon>eudicotyledons</taxon>
        <taxon>Gunneridae</taxon>
        <taxon>Pentapetalae</taxon>
        <taxon>rosids</taxon>
        <taxon>fabids</taxon>
        <taxon>Fabales</taxon>
        <taxon>Fabaceae</taxon>
        <taxon>Papilionoideae</taxon>
        <taxon>50 kb inversion clade</taxon>
        <taxon>NPAAA clade</taxon>
        <taxon>Hologalegina</taxon>
        <taxon>IRL clade</taxon>
        <taxon>Fabeae</taxon>
        <taxon>Lathyrus</taxon>
    </lineage>
</organism>
<dbReference type="SMART" id="SM00367">
    <property type="entry name" value="LRR_CC"/>
    <property type="match status" value="4"/>
</dbReference>
<dbReference type="Gramene" id="Psat02G0198300-T1">
    <property type="protein sequence ID" value="KAI5435378.1"/>
    <property type="gene ID" value="KIW84_021983"/>
</dbReference>
<evidence type="ECO:0000313" key="3">
    <source>
        <dbReference type="Proteomes" id="UP001058974"/>
    </source>
</evidence>
<dbReference type="SUPFAM" id="SSF52047">
    <property type="entry name" value="RNI-like"/>
    <property type="match status" value="1"/>
</dbReference>
<protein>
    <recommendedName>
        <fullName evidence="1">F-box domain-containing protein</fullName>
    </recommendedName>
</protein>
<proteinExistence type="predicted"/>
<dbReference type="SUPFAM" id="SSF81383">
    <property type="entry name" value="F-box domain"/>
    <property type="match status" value="1"/>
</dbReference>
<dbReference type="Pfam" id="PF12937">
    <property type="entry name" value="F-box-like"/>
    <property type="match status" value="1"/>
</dbReference>
<comment type="caution">
    <text evidence="2">The sequence shown here is derived from an EMBL/GenBank/DDBJ whole genome shotgun (WGS) entry which is preliminary data.</text>
</comment>
<evidence type="ECO:0000313" key="2">
    <source>
        <dbReference type="EMBL" id="KAI5435378.1"/>
    </source>
</evidence>
<sequence length="257" mass="29914">MASSCLSHVLEIEKLEISPKPNWLELPRDITINILQRLGTLDLVTSASVVCPLWWNICKDPLIWTTIDMMSNLSFSQNYFAYYSRLEKICLYAIDRSCGQLKNIHFYKFGTDGLLYNIAKRASNLRCIRLEECHEISNKAFSEVVKKQPLLEELVIHHCYDLGRTMSELRHLTIFKNELSNDGLLAILDGCPSLESLDLRGCFHLDLDQSLLKRCKKQIRELRLPADSANHHLSNSNYNNYLHMKAIYRMEQFIKRF</sequence>
<dbReference type="EMBL" id="JAMSHJ010000002">
    <property type="protein sequence ID" value="KAI5435378.1"/>
    <property type="molecule type" value="Genomic_DNA"/>
</dbReference>
<keyword evidence="3" id="KW-1185">Reference proteome</keyword>
<dbReference type="Proteomes" id="UP001058974">
    <property type="component" value="Chromosome 2"/>
</dbReference>
<dbReference type="Gene3D" id="1.20.1280.50">
    <property type="match status" value="1"/>
</dbReference>
<dbReference type="AlphaFoldDB" id="A0A9D4YC12"/>
<reference evidence="2 3" key="1">
    <citation type="journal article" date="2022" name="Nat. Genet.">
        <title>Improved pea reference genome and pan-genome highlight genomic features and evolutionary characteristics.</title>
        <authorList>
            <person name="Yang T."/>
            <person name="Liu R."/>
            <person name="Luo Y."/>
            <person name="Hu S."/>
            <person name="Wang D."/>
            <person name="Wang C."/>
            <person name="Pandey M.K."/>
            <person name="Ge S."/>
            <person name="Xu Q."/>
            <person name="Li N."/>
            <person name="Li G."/>
            <person name="Huang Y."/>
            <person name="Saxena R.K."/>
            <person name="Ji Y."/>
            <person name="Li M."/>
            <person name="Yan X."/>
            <person name="He Y."/>
            <person name="Liu Y."/>
            <person name="Wang X."/>
            <person name="Xiang C."/>
            <person name="Varshney R.K."/>
            <person name="Ding H."/>
            <person name="Gao S."/>
            <person name="Zong X."/>
        </authorList>
    </citation>
    <scope>NUCLEOTIDE SEQUENCE [LARGE SCALE GENOMIC DNA]</scope>
    <source>
        <strain evidence="2 3">cv. Zhongwan 6</strain>
    </source>
</reference>
<dbReference type="InterPro" id="IPR036047">
    <property type="entry name" value="F-box-like_dom_sf"/>
</dbReference>
<dbReference type="InterPro" id="IPR001810">
    <property type="entry name" value="F-box_dom"/>
</dbReference>
<dbReference type="PANTHER" id="PTHR38926">
    <property type="entry name" value="F-BOX DOMAIN CONTAINING PROTEIN, EXPRESSED"/>
    <property type="match status" value="1"/>
</dbReference>
<dbReference type="CDD" id="cd22164">
    <property type="entry name" value="F-box_AtSKIP19-like"/>
    <property type="match status" value="1"/>
</dbReference>
<dbReference type="Gene3D" id="3.80.10.10">
    <property type="entry name" value="Ribonuclease Inhibitor"/>
    <property type="match status" value="1"/>
</dbReference>
<dbReference type="InterPro" id="IPR032675">
    <property type="entry name" value="LRR_dom_sf"/>
</dbReference>
<gene>
    <name evidence="2" type="ORF">KIW84_021983</name>
</gene>
<dbReference type="PROSITE" id="PS50181">
    <property type="entry name" value="FBOX"/>
    <property type="match status" value="1"/>
</dbReference>
<name>A0A9D4YC12_PEA</name>
<dbReference type="PANTHER" id="PTHR38926:SF2">
    <property type="entry name" value="F-BOX_LRR-REPEAT PROTEIN 21-RELATED"/>
    <property type="match status" value="1"/>
</dbReference>
<feature type="domain" description="F-box" evidence="1">
    <location>
        <begin position="20"/>
        <end position="67"/>
    </location>
</feature>
<accession>A0A9D4YC12</accession>
<dbReference type="InterPro" id="IPR006553">
    <property type="entry name" value="Leu-rich_rpt_Cys-con_subtyp"/>
</dbReference>